<dbReference type="GO" id="GO:0005758">
    <property type="term" value="C:mitochondrial intermembrane space"/>
    <property type="evidence" value="ECO:0007669"/>
    <property type="project" value="UniProtKB-SubCell"/>
</dbReference>
<keyword evidence="6 9" id="KW-0479">Metal-binding</keyword>
<evidence type="ECO:0000259" key="12">
    <source>
        <dbReference type="PROSITE" id="PS51007"/>
    </source>
</evidence>
<name>A0A5N5QCV6_9AGAM</name>
<dbReference type="Gene3D" id="1.10.760.10">
    <property type="entry name" value="Cytochrome c-like domain"/>
    <property type="match status" value="1"/>
</dbReference>
<evidence type="ECO:0000256" key="7">
    <source>
        <dbReference type="ARBA" id="ARBA00022982"/>
    </source>
</evidence>
<evidence type="ECO:0000256" key="8">
    <source>
        <dbReference type="ARBA" id="ARBA00023004"/>
    </source>
</evidence>
<comment type="subcellular location">
    <subcellularLocation>
        <location evidence="1">Mitochondrion intermembrane space</location>
    </subcellularLocation>
</comment>
<comment type="similarity">
    <text evidence="2 10">Belongs to the cytochrome c family.</text>
</comment>
<dbReference type="GO" id="GO:0020037">
    <property type="term" value="F:heme binding"/>
    <property type="evidence" value="ECO:0007669"/>
    <property type="project" value="InterPro"/>
</dbReference>
<dbReference type="OrthoDB" id="449280at2759"/>
<comment type="caution">
    <text evidence="13">The sequence shown here is derived from an EMBL/GenBank/DDBJ whole genome shotgun (WGS) entry which is preliminary data.</text>
</comment>
<dbReference type="Pfam" id="PF00034">
    <property type="entry name" value="Cytochrom_C"/>
    <property type="match status" value="1"/>
</dbReference>
<evidence type="ECO:0000256" key="2">
    <source>
        <dbReference type="ARBA" id="ARBA00006488"/>
    </source>
</evidence>
<keyword evidence="11" id="KW-0496">Mitochondrion</keyword>
<sequence>MSFAEGDPKAGATSFKNRCAQCHTCGEGEPHKVGPNLFGLFGRKTGQAEGYSYSAANVSKGITWNEQTLFEYLENPKKYISGTKMAFAGIKKPKERCDLITYLRDATASKK</sequence>
<keyword evidence="4 9" id="KW-0349">Heme</keyword>
<dbReference type="PANTHER" id="PTHR11961">
    <property type="entry name" value="CYTOCHROME C"/>
    <property type="match status" value="1"/>
</dbReference>
<dbReference type="FunFam" id="1.10.760.10:FF:000001">
    <property type="entry name" value="Cytochrome c iso-1"/>
    <property type="match status" value="1"/>
</dbReference>
<dbReference type="EMBL" id="SSOP01000262">
    <property type="protein sequence ID" value="KAB5589494.1"/>
    <property type="molecule type" value="Genomic_DNA"/>
</dbReference>
<dbReference type="InterPro" id="IPR036909">
    <property type="entry name" value="Cyt_c-like_dom_sf"/>
</dbReference>
<keyword evidence="7 11" id="KW-0249">Electron transport</keyword>
<comment type="function">
    <text evidence="11">Electron carrier protein. The oxidized form of the cytochrome c heme group can accept an electron from the heme group of the cytochrome c1 subunit of cytochrome reductase. Cytochrome c then transfers this electron to the cytochrome oxidase complex, the final protein carrier in the mitochondrial electron-transport chain.</text>
</comment>
<evidence type="ECO:0000256" key="1">
    <source>
        <dbReference type="ARBA" id="ARBA00004569"/>
    </source>
</evidence>
<feature type="domain" description="Cytochrome c" evidence="12">
    <location>
        <begin position="6"/>
        <end position="107"/>
    </location>
</feature>
<keyword evidence="5 11" id="KW-0679">Respiratory chain</keyword>
<evidence type="ECO:0000313" key="14">
    <source>
        <dbReference type="Proteomes" id="UP000383932"/>
    </source>
</evidence>
<evidence type="ECO:0000256" key="4">
    <source>
        <dbReference type="ARBA" id="ARBA00022617"/>
    </source>
</evidence>
<keyword evidence="8 9" id="KW-0408">Iron</keyword>
<dbReference type="InterPro" id="IPR002327">
    <property type="entry name" value="Cyt_c_1A/1B"/>
</dbReference>
<organism evidence="13 14">
    <name type="scientific">Ceratobasidium theobromae</name>
    <dbReference type="NCBI Taxonomy" id="1582974"/>
    <lineage>
        <taxon>Eukaryota</taxon>
        <taxon>Fungi</taxon>
        <taxon>Dikarya</taxon>
        <taxon>Basidiomycota</taxon>
        <taxon>Agaricomycotina</taxon>
        <taxon>Agaricomycetes</taxon>
        <taxon>Cantharellales</taxon>
        <taxon>Ceratobasidiaceae</taxon>
        <taxon>Ceratobasidium</taxon>
    </lineage>
</organism>
<protein>
    <submittedName>
        <fullName evidence="13">Cytochrome-c from the OXPHOS pathway</fullName>
    </submittedName>
</protein>
<reference evidence="13 14" key="1">
    <citation type="journal article" date="2019" name="Fungal Biol. Biotechnol.">
        <title>Draft genome sequence of fastidious pathogen Ceratobasidium theobromae, which causes vascular-streak dieback in Theobroma cacao.</title>
        <authorList>
            <person name="Ali S.S."/>
            <person name="Asman A."/>
            <person name="Shao J."/>
            <person name="Firmansyah A.P."/>
            <person name="Susilo A.W."/>
            <person name="Rosmana A."/>
            <person name="McMahon P."/>
            <person name="Junaid M."/>
            <person name="Guest D."/>
            <person name="Kheng T.Y."/>
            <person name="Meinhardt L.W."/>
            <person name="Bailey B.A."/>
        </authorList>
    </citation>
    <scope>NUCLEOTIDE SEQUENCE [LARGE SCALE GENOMIC DNA]</scope>
    <source>
        <strain evidence="13 14">CT2</strain>
    </source>
</reference>
<evidence type="ECO:0000256" key="6">
    <source>
        <dbReference type="ARBA" id="ARBA00022723"/>
    </source>
</evidence>
<evidence type="ECO:0000256" key="9">
    <source>
        <dbReference type="PROSITE-ProRule" id="PRU00433"/>
    </source>
</evidence>
<dbReference type="SUPFAM" id="SSF46626">
    <property type="entry name" value="Cytochrome c"/>
    <property type="match status" value="1"/>
</dbReference>
<gene>
    <name evidence="13" type="ORF">CTheo_7059</name>
</gene>
<proteinExistence type="inferred from homology"/>
<dbReference type="GO" id="GO:0046872">
    <property type="term" value="F:metal ion binding"/>
    <property type="evidence" value="ECO:0007669"/>
    <property type="project" value="UniProtKB-KW"/>
</dbReference>
<evidence type="ECO:0000256" key="3">
    <source>
        <dbReference type="ARBA" id="ARBA00022448"/>
    </source>
</evidence>
<dbReference type="AlphaFoldDB" id="A0A5N5QCV6"/>
<accession>A0A5N5QCV6</accession>
<dbReference type="PROSITE" id="PS51007">
    <property type="entry name" value="CYTC"/>
    <property type="match status" value="1"/>
</dbReference>
<keyword evidence="14" id="KW-1185">Reference proteome</keyword>
<evidence type="ECO:0000256" key="5">
    <source>
        <dbReference type="ARBA" id="ARBA00022660"/>
    </source>
</evidence>
<dbReference type="PRINTS" id="PR00604">
    <property type="entry name" value="CYTCHRMECIAB"/>
</dbReference>
<keyword evidence="3 11" id="KW-0813">Transport</keyword>
<dbReference type="InterPro" id="IPR009056">
    <property type="entry name" value="Cyt_c-like_dom"/>
</dbReference>
<evidence type="ECO:0000256" key="11">
    <source>
        <dbReference type="RuleBase" id="RU004427"/>
    </source>
</evidence>
<dbReference type="GO" id="GO:0009055">
    <property type="term" value="F:electron transfer activity"/>
    <property type="evidence" value="ECO:0007669"/>
    <property type="project" value="InterPro"/>
</dbReference>
<dbReference type="Proteomes" id="UP000383932">
    <property type="component" value="Unassembled WGS sequence"/>
</dbReference>
<evidence type="ECO:0000256" key="10">
    <source>
        <dbReference type="RuleBase" id="RU004426"/>
    </source>
</evidence>
<evidence type="ECO:0000313" key="13">
    <source>
        <dbReference type="EMBL" id="KAB5589494.1"/>
    </source>
</evidence>
<comment type="PTM">
    <text evidence="11">Binds 1 heme group per subunit.</text>
</comment>